<keyword evidence="1" id="KW-0472">Membrane</keyword>
<keyword evidence="1" id="KW-1133">Transmembrane helix</keyword>
<evidence type="ECO:0000313" key="3">
    <source>
        <dbReference type="Proteomes" id="UP000030598"/>
    </source>
</evidence>
<protein>
    <submittedName>
        <fullName evidence="2">Uncharacterized protein</fullName>
    </submittedName>
</protein>
<reference evidence="3" key="1">
    <citation type="journal article" date="2014" name="Sci. Data">
        <title>Genomes of diverse isolates of the marine cyanobacterium Prochlorococcus.</title>
        <authorList>
            <person name="Biller S."/>
            <person name="Berube P."/>
            <person name="Thompson J."/>
            <person name="Kelly L."/>
            <person name="Roggensack S."/>
            <person name="Awad L."/>
            <person name="Roache-Johnson K."/>
            <person name="Ding H."/>
            <person name="Giovannoni S.J."/>
            <person name="Moore L.R."/>
            <person name="Chisholm S.W."/>
        </authorList>
    </citation>
    <scope>NUCLEOTIDE SEQUENCE [LARGE SCALE GENOMIC DNA]</scope>
    <source>
        <strain evidence="3">GP2</strain>
    </source>
</reference>
<gene>
    <name evidence="2" type="ORF">EU91_1396</name>
</gene>
<dbReference type="RefSeq" id="WP_032524816.1">
    <property type="nucleotide sequence ID" value="NZ_CP138934.1"/>
</dbReference>
<proteinExistence type="predicted"/>
<sequence length="137" mass="15600">MINKSQKVSSLENIYKNLESGMPENKSIKDFALPNARQWLGGRYVALWVLPIYLIGKIAKFAASSAFIKPYSPINNGPSYKRPETLYTSLKGVFKGEDHLRFFDHRFIAIWVLPIALTGIVFEVLFISPTKNTFPFN</sequence>
<comment type="caution">
    <text evidence="2">The sequence shown here is derived from an EMBL/GenBank/DDBJ whole genome shotgun (WGS) entry which is preliminary data.</text>
</comment>
<keyword evidence="1" id="KW-0812">Transmembrane</keyword>
<organism evidence="2 3">
    <name type="scientific">Prochlorococcus marinus str. GP2</name>
    <dbReference type="NCBI Taxonomy" id="59925"/>
    <lineage>
        <taxon>Bacteria</taxon>
        <taxon>Bacillati</taxon>
        <taxon>Cyanobacteriota</taxon>
        <taxon>Cyanophyceae</taxon>
        <taxon>Synechococcales</taxon>
        <taxon>Prochlorococcaceae</taxon>
        <taxon>Prochlorococcus</taxon>
    </lineage>
</organism>
<evidence type="ECO:0000256" key="1">
    <source>
        <dbReference type="SAM" id="Phobius"/>
    </source>
</evidence>
<name>A0A0A1ZEN6_PROMR</name>
<dbReference type="AlphaFoldDB" id="A0A0A1ZEN6"/>
<evidence type="ECO:0000313" key="2">
    <source>
        <dbReference type="EMBL" id="KGF86634.1"/>
    </source>
</evidence>
<dbReference type="EMBL" id="JNAH01000007">
    <property type="protein sequence ID" value="KGF86634.1"/>
    <property type="molecule type" value="Genomic_DNA"/>
</dbReference>
<dbReference type="Proteomes" id="UP000030598">
    <property type="component" value="Unassembled WGS sequence"/>
</dbReference>
<dbReference type="OrthoDB" id="540202at2"/>
<accession>A0A0A1ZEN6</accession>
<feature type="transmembrane region" description="Helical" evidence="1">
    <location>
        <begin position="107"/>
        <end position="127"/>
    </location>
</feature>